<keyword evidence="2" id="KW-0238">DNA-binding</keyword>
<evidence type="ECO:0000313" key="6">
    <source>
        <dbReference type="Proteomes" id="UP001523216"/>
    </source>
</evidence>
<accession>A0ABT0Y1E5</accession>
<evidence type="ECO:0000313" key="5">
    <source>
        <dbReference type="EMBL" id="MCM4079323.1"/>
    </source>
</evidence>
<keyword evidence="3" id="KW-0804">Transcription</keyword>
<dbReference type="RefSeq" id="WP_251799182.1">
    <property type="nucleotide sequence ID" value="NZ_JAMQOL010000021.1"/>
</dbReference>
<evidence type="ECO:0000256" key="3">
    <source>
        <dbReference type="ARBA" id="ARBA00023163"/>
    </source>
</evidence>
<dbReference type="Pfam" id="PF12840">
    <property type="entry name" value="HTH_20"/>
    <property type="match status" value="1"/>
</dbReference>
<dbReference type="PANTHER" id="PTHR33154:SF15">
    <property type="entry name" value="REGULATORY PROTEIN ARSR"/>
    <property type="match status" value="1"/>
</dbReference>
<dbReference type="InterPro" id="IPR011991">
    <property type="entry name" value="ArsR-like_HTH"/>
</dbReference>
<dbReference type="SMART" id="SM00418">
    <property type="entry name" value="HTH_ARSR"/>
    <property type="match status" value="1"/>
</dbReference>
<dbReference type="InterPro" id="IPR001845">
    <property type="entry name" value="HTH_ArsR_DNA-bd_dom"/>
</dbReference>
<evidence type="ECO:0000256" key="1">
    <source>
        <dbReference type="ARBA" id="ARBA00023015"/>
    </source>
</evidence>
<evidence type="ECO:0000259" key="4">
    <source>
        <dbReference type="SMART" id="SM00418"/>
    </source>
</evidence>
<feature type="domain" description="HTH arsR-type" evidence="4">
    <location>
        <begin position="16"/>
        <end position="105"/>
    </location>
</feature>
<dbReference type="SUPFAM" id="SSF46785">
    <property type="entry name" value="Winged helix' DNA-binding domain"/>
    <property type="match status" value="1"/>
</dbReference>
<dbReference type="Proteomes" id="UP001523216">
    <property type="component" value="Unassembled WGS sequence"/>
</dbReference>
<dbReference type="InterPro" id="IPR036388">
    <property type="entry name" value="WH-like_DNA-bd_sf"/>
</dbReference>
<dbReference type="InterPro" id="IPR051081">
    <property type="entry name" value="HTH_MetalResp_TranReg"/>
</dbReference>
<dbReference type="InterPro" id="IPR036390">
    <property type="entry name" value="WH_DNA-bd_sf"/>
</dbReference>
<dbReference type="PROSITE" id="PS01117">
    <property type="entry name" value="HTH_MARR_1"/>
    <property type="match status" value="1"/>
</dbReference>
<dbReference type="Gene3D" id="1.10.10.10">
    <property type="entry name" value="Winged helix-like DNA-binding domain superfamily/Winged helix DNA-binding domain"/>
    <property type="match status" value="1"/>
</dbReference>
<dbReference type="PANTHER" id="PTHR33154">
    <property type="entry name" value="TRANSCRIPTIONAL REGULATOR, ARSR FAMILY"/>
    <property type="match status" value="1"/>
</dbReference>
<evidence type="ECO:0000256" key="2">
    <source>
        <dbReference type="ARBA" id="ARBA00023125"/>
    </source>
</evidence>
<name>A0ABT0Y1E5_9ACTN</name>
<comment type="caution">
    <text evidence="5">The sequence shown here is derived from an EMBL/GenBank/DDBJ whole genome shotgun (WGS) entry which is preliminary data.</text>
</comment>
<keyword evidence="6" id="KW-1185">Reference proteome</keyword>
<dbReference type="InterPro" id="IPR023187">
    <property type="entry name" value="Tscrpt_reg_MarR-type_CS"/>
</dbReference>
<organism evidence="5 6">
    <name type="scientific">Paractinoplanes hotanensis</name>
    <dbReference type="NCBI Taxonomy" id="2906497"/>
    <lineage>
        <taxon>Bacteria</taxon>
        <taxon>Bacillati</taxon>
        <taxon>Actinomycetota</taxon>
        <taxon>Actinomycetes</taxon>
        <taxon>Micromonosporales</taxon>
        <taxon>Micromonosporaceae</taxon>
        <taxon>Paractinoplanes</taxon>
    </lineage>
</organism>
<reference evidence="5 6" key="1">
    <citation type="submission" date="2022-06" db="EMBL/GenBank/DDBJ databases">
        <title>Actinoplanes abujensis sp. nov., isolated from Nigerian arid soil.</title>
        <authorList>
            <person name="Ding P."/>
        </authorList>
    </citation>
    <scope>NUCLEOTIDE SEQUENCE [LARGE SCALE GENOMIC DNA]</scope>
    <source>
        <strain evidence="6">TRM88002</strain>
    </source>
</reference>
<dbReference type="CDD" id="cd00090">
    <property type="entry name" value="HTH_ARSR"/>
    <property type="match status" value="1"/>
</dbReference>
<keyword evidence="1" id="KW-0805">Transcription regulation</keyword>
<sequence>MSDEGGRGGARISDPQVMRALAHPARIAIVEYLNNTGAVVTATETAELVGLSPSATSYHLRELARYGLVEQAPSRGDGRERVWQSTGTGLRIDAHRDEPGAAAATEALVDVFLERDMERARRWIRRQPAESREWRDIGTLSSHKLLLTADELRALSDQISELMALYRFRERQADPPAGARAVHVNFMAFPDDANT</sequence>
<proteinExistence type="predicted"/>
<gene>
    <name evidence="5" type="ORF">LXN57_17250</name>
</gene>
<dbReference type="EMBL" id="JAMQOL010000021">
    <property type="protein sequence ID" value="MCM4079323.1"/>
    <property type="molecule type" value="Genomic_DNA"/>
</dbReference>
<protein>
    <submittedName>
        <fullName evidence="5">Helix-turn-helix domain-containing protein</fullName>
    </submittedName>
</protein>